<evidence type="ECO:0000259" key="9">
    <source>
        <dbReference type="SMART" id="SM01193"/>
    </source>
</evidence>
<dbReference type="InterPro" id="IPR020810">
    <property type="entry name" value="Enolase_C"/>
</dbReference>
<dbReference type="PANTHER" id="PTHR11902:SF1">
    <property type="entry name" value="ENOLASE"/>
    <property type="match status" value="1"/>
</dbReference>
<dbReference type="SUPFAM" id="SSF48403">
    <property type="entry name" value="Ankyrin repeat"/>
    <property type="match status" value="2"/>
</dbReference>
<keyword evidence="4" id="KW-0460">Magnesium</keyword>
<keyword evidence="6" id="KW-0456">Lyase</keyword>
<dbReference type="PROSITE" id="PS50088">
    <property type="entry name" value="ANK_REPEAT"/>
    <property type="match status" value="5"/>
</dbReference>
<comment type="caution">
    <text evidence="10">The sequence shown here is derived from an EMBL/GenBank/DDBJ whole genome shotgun (WGS) entry which is preliminary data.</text>
</comment>
<dbReference type="InterPro" id="IPR000941">
    <property type="entry name" value="Enolase"/>
</dbReference>
<dbReference type="SUPFAM" id="SSF51604">
    <property type="entry name" value="Enolase C-terminal domain-like"/>
    <property type="match status" value="1"/>
</dbReference>
<dbReference type="SMART" id="SM00248">
    <property type="entry name" value="ANK"/>
    <property type="match status" value="9"/>
</dbReference>
<dbReference type="InterPro" id="IPR029017">
    <property type="entry name" value="Enolase-like_N"/>
</dbReference>
<evidence type="ECO:0000256" key="6">
    <source>
        <dbReference type="ARBA" id="ARBA00023239"/>
    </source>
</evidence>
<dbReference type="PRINTS" id="PR00148">
    <property type="entry name" value="ENOLASE"/>
</dbReference>
<comment type="pathway">
    <text evidence="1">Carbohydrate degradation; glycolysis; pyruvate from D-glyceraldehyde 3-phosphate: step 4/5.</text>
</comment>
<evidence type="ECO:0000256" key="7">
    <source>
        <dbReference type="PROSITE-ProRule" id="PRU00023"/>
    </source>
</evidence>
<dbReference type="EC" id="4.2.1.11" evidence="3"/>
<dbReference type="PANTHER" id="PTHR11902">
    <property type="entry name" value="ENOLASE"/>
    <property type="match status" value="1"/>
</dbReference>
<evidence type="ECO:0000259" key="8">
    <source>
        <dbReference type="SMART" id="SM01192"/>
    </source>
</evidence>
<feature type="domain" description="Enolase C-terminal TIM barrel" evidence="8">
    <location>
        <begin position="574"/>
        <end position="733"/>
    </location>
</feature>
<dbReference type="Proteomes" id="UP001057375">
    <property type="component" value="Unassembled WGS sequence"/>
</dbReference>
<dbReference type="InterPro" id="IPR002110">
    <property type="entry name" value="Ankyrin_rpt"/>
</dbReference>
<dbReference type="InterPro" id="IPR036770">
    <property type="entry name" value="Ankyrin_rpt-contain_sf"/>
</dbReference>
<dbReference type="PROSITE" id="PS50297">
    <property type="entry name" value="ANK_REP_REGION"/>
    <property type="match status" value="4"/>
</dbReference>
<dbReference type="Gene3D" id="1.25.40.20">
    <property type="entry name" value="Ankyrin repeat-containing domain"/>
    <property type="match status" value="4"/>
</dbReference>
<feature type="domain" description="Enolase N-terminal" evidence="9">
    <location>
        <begin position="438"/>
        <end position="566"/>
    </location>
</feature>
<dbReference type="EMBL" id="BQXS01010983">
    <property type="protein sequence ID" value="GKT35408.1"/>
    <property type="molecule type" value="Genomic_DNA"/>
</dbReference>
<keyword evidence="11" id="KW-1185">Reference proteome</keyword>
<feature type="repeat" description="ANK" evidence="7">
    <location>
        <begin position="295"/>
        <end position="327"/>
    </location>
</feature>
<evidence type="ECO:0000256" key="5">
    <source>
        <dbReference type="ARBA" id="ARBA00023152"/>
    </source>
</evidence>
<evidence type="ECO:0000256" key="3">
    <source>
        <dbReference type="ARBA" id="ARBA00012058"/>
    </source>
</evidence>
<dbReference type="InterPro" id="IPR036849">
    <property type="entry name" value="Enolase-like_C_sf"/>
</dbReference>
<dbReference type="Pfam" id="PF00113">
    <property type="entry name" value="Enolase_C"/>
    <property type="match status" value="1"/>
</dbReference>
<proteinExistence type="inferred from homology"/>
<protein>
    <recommendedName>
        <fullName evidence="3">phosphopyruvate hydratase</fullName>
        <ecNumber evidence="3">4.2.1.11</ecNumber>
    </recommendedName>
</protein>
<dbReference type="Pfam" id="PF03952">
    <property type="entry name" value="Enolase_N"/>
    <property type="match status" value="1"/>
</dbReference>
<accession>A0ABQ5KSH3</accession>
<keyword evidence="5" id="KW-0324">Glycolysis</keyword>
<dbReference type="PRINTS" id="PR01415">
    <property type="entry name" value="ANKYRIN"/>
</dbReference>
<feature type="repeat" description="ANK" evidence="7">
    <location>
        <begin position="38"/>
        <end position="70"/>
    </location>
</feature>
<name>A0ABQ5KSH3_9EUKA</name>
<reference evidence="10" key="1">
    <citation type="submission" date="2022-03" db="EMBL/GenBank/DDBJ databases">
        <title>Draft genome sequence of Aduncisulcus paluster, a free-living microaerophilic Fornicata.</title>
        <authorList>
            <person name="Yuyama I."/>
            <person name="Kume K."/>
            <person name="Tamura T."/>
            <person name="Inagaki Y."/>
            <person name="Hashimoto T."/>
        </authorList>
    </citation>
    <scope>NUCLEOTIDE SEQUENCE</scope>
    <source>
        <strain evidence="10">NY0171</strain>
    </source>
</reference>
<dbReference type="Pfam" id="PF12796">
    <property type="entry name" value="Ank_2"/>
    <property type="match status" value="2"/>
</dbReference>
<sequence length="735" mass="79702">MTDKPEKSPLHIACNDGNQEEALSLITTGADVKTTTSSGLTPLHFAAANGMVYVCRALLWAGADVDSVSLSGNTPLLEMMQRESILKLKEEIGSDTLTGAALLASLSEPSDSMSEESESESTDYKVLSVKSEIGSDVDVAEGYDKEKVDSDLPRKDDIMDRIDSFVDKPKLFSRVAVIKCLLRHKANINHKNNQKQTALHIACKRCLLQSSLCLLSYKPDVTLLDIHSHSALHYACAFERLHRVVYNILAISSDCIDCITVQGKTPLIISCETGSRDSTRELLRHSPYLDTSDTDVGSALHYATHLGDAFIVAELLRAGAKVSAKGGRSGNTPLHLACRHGNRGIVSALLYHGADPNALNKDKRTPMHFAAEDGDLRVIEMLLDKGGDPLGGKVKPKPADIAKIKGNMDAYELNINDHHFLSLLLPSPRIKFIMSNKIIAVKARQIFDSRGNPTVEVDVKTEKGLFRAAVPSGASTGDYEALELRDKIPTDYMGKGVLKAVSNVNDILAPAIIGKEAELEGIDKIILALDGTKHKSKLGANAILGVSMAVCRAEAAAMDLPLYKFIAKKFGTEQISAPVPCMNVINGGSHAGNALPMQEYMIAPAGAKDFVEAMKMATETYHHLKSIIKAKYGLDATNVGAEGGFAPPLLDVEEPLRLLVAAIDKAGYTGKIKICMDVAASEFYVDGKYDLGKWADKPNIVTGEELTALYLDWTERYPIVSIEDPFDQMDIKNWA</sequence>
<organism evidence="10 11">
    <name type="scientific">Aduncisulcus paluster</name>
    <dbReference type="NCBI Taxonomy" id="2918883"/>
    <lineage>
        <taxon>Eukaryota</taxon>
        <taxon>Metamonada</taxon>
        <taxon>Carpediemonas-like organisms</taxon>
        <taxon>Aduncisulcus</taxon>
    </lineage>
</organism>
<dbReference type="SUPFAM" id="SSF54826">
    <property type="entry name" value="Enolase N-terminal domain-like"/>
    <property type="match status" value="1"/>
</dbReference>
<evidence type="ECO:0000313" key="11">
    <source>
        <dbReference type="Proteomes" id="UP001057375"/>
    </source>
</evidence>
<keyword evidence="7" id="KW-0040">ANK repeat</keyword>
<feature type="repeat" description="ANK" evidence="7">
    <location>
        <begin position="362"/>
        <end position="388"/>
    </location>
</feature>
<feature type="repeat" description="ANK" evidence="7">
    <location>
        <begin position="5"/>
        <end position="37"/>
    </location>
</feature>
<evidence type="ECO:0000256" key="4">
    <source>
        <dbReference type="ARBA" id="ARBA00022842"/>
    </source>
</evidence>
<gene>
    <name evidence="10" type="ORF">ADUPG1_008577</name>
</gene>
<dbReference type="SMART" id="SM01193">
    <property type="entry name" value="Enolase_N"/>
    <property type="match status" value="1"/>
</dbReference>
<evidence type="ECO:0000256" key="1">
    <source>
        <dbReference type="ARBA" id="ARBA00005031"/>
    </source>
</evidence>
<dbReference type="InterPro" id="IPR020811">
    <property type="entry name" value="Enolase_N"/>
</dbReference>
<comment type="similarity">
    <text evidence="2">Belongs to the enolase family.</text>
</comment>
<dbReference type="SMART" id="SM01192">
    <property type="entry name" value="Enolase_C"/>
    <property type="match status" value="1"/>
</dbReference>
<evidence type="ECO:0000256" key="2">
    <source>
        <dbReference type="ARBA" id="ARBA00009604"/>
    </source>
</evidence>
<evidence type="ECO:0000313" key="10">
    <source>
        <dbReference type="EMBL" id="GKT35408.1"/>
    </source>
</evidence>
<feature type="non-terminal residue" evidence="10">
    <location>
        <position position="735"/>
    </location>
</feature>
<dbReference type="Gene3D" id="3.30.390.10">
    <property type="entry name" value="Enolase-like, N-terminal domain"/>
    <property type="match status" value="1"/>
</dbReference>
<dbReference type="Gene3D" id="3.20.20.120">
    <property type="entry name" value="Enolase-like C-terminal domain"/>
    <property type="match status" value="1"/>
</dbReference>
<feature type="repeat" description="ANK" evidence="7">
    <location>
        <begin position="329"/>
        <end position="361"/>
    </location>
</feature>